<gene>
    <name evidence="3" type="ORF">ILUMI_18263</name>
</gene>
<name>A0A8K0G6Q9_IGNLU</name>
<proteinExistence type="predicted"/>
<feature type="domain" description="Reverse transcriptase" evidence="2">
    <location>
        <begin position="59"/>
        <end position="176"/>
    </location>
</feature>
<dbReference type="EMBL" id="VTPC01081167">
    <property type="protein sequence ID" value="KAF2887911.1"/>
    <property type="molecule type" value="Genomic_DNA"/>
</dbReference>
<evidence type="ECO:0000313" key="4">
    <source>
        <dbReference type="Proteomes" id="UP000801492"/>
    </source>
</evidence>
<keyword evidence="4" id="KW-1185">Reference proteome</keyword>
<feature type="region of interest" description="Disordered" evidence="1">
    <location>
        <begin position="1"/>
        <end position="43"/>
    </location>
</feature>
<dbReference type="InterPro" id="IPR000477">
    <property type="entry name" value="RT_dom"/>
</dbReference>
<dbReference type="PANTHER" id="PTHR47027:SF29">
    <property type="entry name" value="C2H2-TYPE DOMAIN-CONTAINING PROTEIN"/>
    <property type="match status" value="1"/>
</dbReference>
<dbReference type="InterPro" id="IPR043502">
    <property type="entry name" value="DNA/RNA_pol_sf"/>
</dbReference>
<feature type="compositionally biased region" description="Basic and acidic residues" evidence="1">
    <location>
        <begin position="23"/>
        <end position="43"/>
    </location>
</feature>
<comment type="caution">
    <text evidence="3">The sequence shown here is derived from an EMBL/GenBank/DDBJ whole genome shotgun (WGS) entry which is preliminary data.</text>
</comment>
<evidence type="ECO:0000256" key="1">
    <source>
        <dbReference type="SAM" id="MobiDB-lite"/>
    </source>
</evidence>
<reference evidence="3" key="1">
    <citation type="submission" date="2019-08" db="EMBL/GenBank/DDBJ databases">
        <title>The genome of the North American firefly Photinus pyralis.</title>
        <authorList>
            <consortium name="Photinus pyralis genome working group"/>
            <person name="Fallon T.R."/>
            <person name="Sander Lower S.E."/>
            <person name="Weng J.-K."/>
        </authorList>
    </citation>
    <scope>NUCLEOTIDE SEQUENCE</scope>
    <source>
        <strain evidence="3">TRF0915ILg1</strain>
        <tissue evidence="3">Whole body</tissue>
    </source>
</reference>
<evidence type="ECO:0000259" key="2">
    <source>
        <dbReference type="Pfam" id="PF00078"/>
    </source>
</evidence>
<evidence type="ECO:0000313" key="3">
    <source>
        <dbReference type="EMBL" id="KAF2887911.1"/>
    </source>
</evidence>
<dbReference type="Proteomes" id="UP000801492">
    <property type="component" value="Unassembled WGS sequence"/>
</dbReference>
<dbReference type="Pfam" id="PF00078">
    <property type="entry name" value="RVT_1"/>
    <property type="match status" value="1"/>
</dbReference>
<dbReference type="SUPFAM" id="SSF56672">
    <property type="entry name" value="DNA/RNA polymerases"/>
    <property type="match status" value="1"/>
</dbReference>
<dbReference type="PANTHER" id="PTHR47027">
    <property type="entry name" value="REVERSE TRANSCRIPTASE DOMAIN-CONTAINING PROTEIN"/>
    <property type="match status" value="1"/>
</dbReference>
<accession>A0A8K0G6Q9</accession>
<protein>
    <recommendedName>
        <fullName evidence="2">Reverse transcriptase domain-containing protein</fullName>
    </recommendedName>
</protein>
<sequence>MERWTENFEERLNCGNEDEEPDYNTREKNNSREQDEPSVKEVTRPVMPELRLLQYLASLIRITLSQVRVQNDVSRTCTTQSGLRQGDYLSTIFFNLALEKAYADDVDIITKSKGDMIHAFVSLEEAAKKIGLRIKPKKTNSYMLVGAKEEKQRPQQTLTIREHNIEGTLSVVYLGSEVTNNNDTFCEIKRRVCLTNKSKNVQKHIQKKKIIQENGEWRRRYNYELYQKYNKPDIVAAIKVRRLKWMKHVEKKTETEPVKQIARQVD</sequence>
<dbReference type="GO" id="GO:0071897">
    <property type="term" value="P:DNA biosynthetic process"/>
    <property type="evidence" value="ECO:0007669"/>
    <property type="project" value="UniProtKB-ARBA"/>
</dbReference>
<feature type="compositionally biased region" description="Basic and acidic residues" evidence="1">
    <location>
        <begin position="1"/>
        <end position="12"/>
    </location>
</feature>
<dbReference type="OrthoDB" id="6765703at2759"/>
<organism evidence="3 4">
    <name type="scientific">Ignelater luminosus</name>
    <name type="common">Cucubano</name>
    <name type="synonym">Pyrophorus luminosus</name>
    <dbReference type="NCBI Taxonomy" id="2038154"/>
    <lineage>
        <taxon>Eukaryota</taxon>
        <taxon>Metazoa</taxon>
        <taxon>Ecdysozoa</taxon>
        <taxon>Arthropoda</taxon>
        <taxon>Hexapoda</taxon>
        <taxon>Insecta</taxon>
        <taxon>Pterygota</taxon>
        <taxon>Neoptera</taxon>
        <taxon>Endopterygota</taxon>
        <taxon>Coleoptera</taxon>
        <taxon>Polyphaga</taxon>
        <taxon>Elateriformia</taxon>
        <taxon>Elateroidea</taxon>
        <taxon>Elateridae</taxon>
        <taxon>Agrypninae</taxon>
        <taxon>Pyrophorini</taxon>
        <taxon>Ignelater</taxon>
    </lineage>
</organism>
<dbReference type="AlphaFoldDB" id="A0A8K0G6Q9"/>